<protein>
    <recommendedName>
        <fullName evidence="5">FAD-binding PCMH-type domain-containing protein</fullName>
    </recommendedName>
</protein>
<evidence type="ECO:0000313" key="6">
    <source>
        <dbReference type="EMBL" id="BCS21564.1"/>
    </source>
</evidence>
<keyword evidence="2" id="KW-0285">Flavoprotein</keyword>
<dbReference type="Pfam" id="PF01565">
    <property type="entry name" value="FAD_binding_4"/>
    <property type="match status" value="1"/>
</dbReference>
<reference evidence="6" key="1">
    <citation type="submission" date="2021-01" db="EMBL/GenBank/DDBJ databases">
        <authorList>
            <consortium name="Aspergillus puulaauensis MK2 genome sequencing consortium"/>
            <person name="Kazuki M."/>
            <person name="Futagami T."/>
        </authorList>
    </citation>
    <scope>NUCLEOTIDE SEQUENCE</scope>
    <source>
        <strain evidence="6">MK2</strain>
    </source>
</reference>
<reference evidence="6" key="2">
    <citation type="submission" date="2021-02" db="EMBL/GenBank/DDBJ databases">
        <title>Aspergillus puulaauensis MK2 genome sequence.</title>
        <authorList>
            <person name="Futagami T."/>
            <person name="Mori K."/>
            <person name="Kadooka C."/>
            <person name="Tanaka T."/>
        </authorList>
    </citation>
    <scope>NUCLEOTIDE SEQUENCE</scope>
    <source>
        <strain evidence="6">MK2</strain>
    </source>
</reference>
<dbReference type="SUPFAM" id="SSF56176">
    <property type="entry name" value="FAD-binding/transporter-associated domain-like"/>
    <property type="match status" value="1"/>
</dbReference>
<name>A0A7R8AJB1_9EURO</name>
<dbReference type="Proteomes" id="UP000654913">
    <property type="component" value="Chromosome 2"/>
</dbReference>
<proteinExistence type="inferred from homology"/>
<dbReference type="GO" id="GO:0071949">
    <property type="term" value="F:FAD binding"/>
    <property type="evidence" value="ECO:0007669"/>
    <property type="project" value="InterPro"/>
</dbReference>
<dbReference type="PANTHER" id="PTHR42973">
    <property type="entry name" value="BINDING OXIDOREDUCTASE, PUTATIVE (AFU_ORTHOLOGUE AFUA_1G17690)-RELATED"/>
    <property type="match status" value="1"/>
</dbReference>
<evidence type="ECO:0000259" key="5">
    <source>
        <dbReference type="PROSITE" id="PS51387"/>
    </source>
</evidence>
<accession>A0A7R8AJB1</accession>
<dbReference type="InterPro" id="IPR016166">
    <property type="entry name" value="FAD-bd_PCMH"/>
</dbReference>
<dbReference type="KEGG" id="apuu:APUU_21996S"/>
<dbReference type="InterPro" id="IPR050416">
    <property type="entry name" value="FAD-linked_Oxidoreductase"/>
</dbReference>
<evidence type="ECO:0000256" key="2">
    <source>
        <dbReference type="ARBA" id="ARBA00022630"/>
    </source>
</evidence>
<dbReference type="Gene3D" id="3.30.465.10">
    <property type="match status" value="1"/>
</dbReference>
<sequence>MASASQVLTSLQAAGLSDVLYLPGEQGYNARIASYWSLTAQLQPWGIVQPRNTLEVSKAVKAIVAAPDVKFAVRSGGHMAWAGANNIADGITIDLGLMRSTTYNPETEIASLQPGGTWAASYKELEKDGRMVAGGREGKVGIAGLLTGGGKTFYTCRVGFACDQVVNYEVVLADGSIVNSNDKTNPDLFLALKGGGNNFGIVTRFDMTTFPARDIWNCAVTYQKESTAQLSEAMVHFVGNLAAYPNDHLLAMWTYLPKANDHFLFLDLMNLDGSEKPETLQKFLDIPGQMQHYTASIATKLESFIVPSGKHDTWFTLTFKSDVRIIRKAAEVFESLLETIKGRIPDHNFYFSMVLQPLLPSFGAHSAARGGNMMGLDRIRDDCILLVWAVEVEKPELNATVGAPALKAAISEIEAFARSVGGDVGFRYLNYSDGTQDPLGSYGEDNIRKMKEAARKFDPEEVFQRRVPGGFKISKVADPE</sequence>
<evidence type="ECO:0000256" key="1">
    <source>
        <dbReference type="ARBA" id="ARBA00005466"/>
    </source>
</evidence>
<dbReference type="OrthoDB" id="2151789at2759"/>
<keyword evidence="3" id="KW-0274">FAD</keyword>
<feature type="domain" description="FAD-binding PCMH-type" evidence="5">
    <location>
        <begin position="40"/>
        <end position="212"/>
    </location>
</feature>
<dbReference type="PANTHER" id="PTHR42973:SF53">
    <property type="entry name" value="FAD-BINDING PCMH-TYPE DOMAIN-CONTAINING PROTEIN-RELATED"/>
    <property type="match status" value="1"/>
</dbReference>
<dbReference type="GO" id="GO:0016491">
    <property type="term" value="F:oxidoreductase activity"/>
    <property type="evidence" value="ECO:0007669"/>
    <property type="project" value="UniProtKB-KW"/>
</dbReference>
<dbReference type="AlphaFoldDB" id="A0A7R8AJB1"/>
<organism evidence="6 7">
    <name type="scientific">Aspergillus puulaauensis</name>
    <dbReference type="NCBI Taxonomy" id="1220207"/>
    <lineage>
        <taxon>Eukaryota</taxon>
        <taxon>Fungi</taxon>
        <taxon>Dikarya</taxon>
        <taxon>Ascomycota</taxon>
        <taxon>Pezizomycotina</taxon>
        <taxon>Eurotiomycetes</taxon>
        <taxon>Eurotiomycetidae</taxon>
        <taxon>Eurotiales</taxon>
        <taxon>Aspergillaceae</taxon>
        <taxon>Aspergillus</taxon>
    </lineage>
</organism>
<dbReference type="InterPro" id="IPR016169">
    <property type="entry name" value="FAD-bd_PCMH_sub2"/>
</dbReference>
<keyword evidence="7" id="KW-1185">Reference proteome</keyword>
<keyword evidence="4" id="KW-0560">Oxidoreductase</keyword>
<dbReference type="RefSeq" id="XP_041553758.1">
    <property type="nucleotide sequence ID" value="XM_041700810.1"/>
</dbReference>
<dbReference type="EMBL" id="AP024444">
    <property type="protein sequence ID" value="BCS21564.1"/>
    <property type="molecule type" value="Genomic_DNA"/>
</dbReference>
<dbReference type="InterPro" id="IPR036318">
    <property type="entry name" value="FAD-bd_PCMH-like_sf"/>
</dbReference>
<gene>
    <name evidence="6" type="ORF">APUU_21996S</name>
</gene>
<dbReference type="InterPro" id="IPR006094">
    <property type="entry name" value="Oxid_FAD_bind_N"/>
</dbReference>
<evidence type="ECO:0000256" key="4">
    <source>
        <dbReference type="ARBA" id="ARBA00023002"/>
    </source>
</evidence>
<evidence type="ECO:0000313" key="7">
    <source>
        <dbReference type="Proteomes" id="UP000654913"/>
    </source>
</evidence>
<dbReference type="PROSITE" id="PS51387">
    <property type="entry name" value="FAD_PCMH"/>
    <property type="match status" value="1"/>
</dbReference>
<dbReference type="GeneID" id="64971569"/>
<evidence type="ECO:0000256" key="3">
    <source>
        <dbReference type="ARBA" id="ARBA00022827"/>
    </source>
</evidence>
<comment type="similarity">
    <text evidence="1">Belongs to the oxygen-dependent FAD-linked oxidoreductase family.</text>
</comment>